<feature type="chain" id="PRO_5039498168" description="Serine/threonine protein kinase" evidence="1">
    <location>
        <begin position="20"/>
        <end position="146"/>
    </location>
</feature>
<evidence type="ECO:0000313" key="2">
    <source>
        <dbReference type="EMBL" id="PSM37281.1"/>
    </source>
</evidence>
<organism evidence="2 3">
    <name type="scientific">Streptomyces dioscori</name>
    <dbReference type="NCBI Taxonomy" id="2109333"/>
    <lineage>
        <taxon>Bacteria</taxon>
        <taxon>Bacillati</taxon>
        <taxon>Actinomycetota</taxon>
        <taxon>Actinomycetes</taxon>
        <taxon>Kitasatosporales</taxon>
        <taxon>Streptomycetaceae</taxon>
        <taxon>Streptomyces</taxon>
        <taxon>Streptomyces aurantiacus group</taxon>
    </lineage>
</organism>
<dbReference type="RefSeq" id="WP_107022425.1">
    <property type="nucleotide sequence ID" value="NZ_KZ679068.1"/>
</dbReference>
<dbReference type="EMBL" id="PYBJ01000044">
    <property type="protein sequence ID" value="PSM37281.1"/>
    <property type="molecule type" value="Genomic_DNA"/>
</dbReference>
<protein>
    <recommendedName>
        <fullName evidence="4">Serine/threonine protein kinase</fullName>
    </recommendedName>
</protein>
<feature type="signal peptide" evidence="1">
    <location>
        <begin position="1"/>
        <end position="19"/>
    </location>
</feature>
<proteinExistence type="predicted"/>
<accession>A0A2P8PTG3</accession>
<reference evidence="2 3" key="1">
    <citation type="submission" date="2018-03" db="EMBL/GenBank/DDBJ databases">
        <title>Streptomyces dioscori sp. nov., a novel endophytic actinobacterium isolated from bulbil of Dioscorea bulbifera L.</title>
        <authorList>
            <person name="Zhikuan W."/>
        </authorList>
    </citation>
    <scope>NUCLEOTIDE SEQUENCE [LARGE SCALE GENOMIC DNA]</scope>
    <source>
        <strain evidence="2 3">A217</strain>
    </source>
</reference>
<evidence type="ECO:0000256" key="1">
    <source>
        <dbReference type="SAM" id="SignalP"/>
    </source>
</evidence>
<comment type="caution">
    <text evidence="2">The sequence shown here is derived from an EMBL/GenBank/DDBJ whole genome shotgun (WGS) entry which is preliminary data.</text>
</comment>
<evidence type="ECO:0008006" key="4">
    <source>
        <dbReference type="Google" id="ProtNLM"/>
    </source>
</evidence>
<sequence>MRKSILAAAFAVTATAALTAPAGAVAPSSPVSAHVTPSVSAAARPSGTVPLSFSFIYRLDSSEWTQNAGRTSLTLNSCTSGSGRPFVVTLWEDGWTGDTNHGARTLTCKRGSSAVWKAPNKGDYYLSFTKGDDGDKIAGTASRTTP</sequence>
<gene>
    <name evidence="2" type="ORF">C6Y14_43250</name>
</gene>
<name>A0A2P8PTG3_9ACTN</name>
<dbReference type="AlphaFoldDB" id="A0A2P8PTG3"/>
<dbReference type="Proteomes" id="UP000240429">
    <property type="component" value="Unassembled WGS sequence"/>
</dbReference>
<evidence type="ECO:0000313" key="3">
    <source>
        <dbReference type="Proteomes" id="UP000240429"/>
    </source>
</evidence>
<keyword evidence="3" id="KW-1185">Reference proteome</keyword>
<keyword evidence="1" id="KW-0732">Signal</keyword>